<proteinExistence type="inferred from homology"/>
<dbReference type="Gene3D" id="1.25.40.10">
    <property type="entry name" value="Tetratricopeptide repeat domain"/>
    <property type="match status" value="1"/>
</dbReference>
<keyword evidence="4" id="KW-1133">Transmembrane helix</keyword>
<keyword evidence="3" id="KW-0812">Transmembrane</keyword>
<evidence type="ECO:0000259" key="9">
    <source>
        <dbReference type="Pfam" id="PF09976"/>
    </source>
</evidence>
<evidence type="ECO:0000256" key="8">
    <source>
        <dbReference type="ARBA" id="ARBA00024235"/>
    </source>
</evidence>
<keyword evidence="5" id="KW-0472">Membrane</keyword>
<comment type="similarity">
    <text evidence="7">Belongs to the YfgM family.</text>
</comment>
<dbReference type="InterPro" id="IPR018704">
    <property type="entry name" value="SecYEG/CpoB_TPR"/>
</dbReference>
<dbReference type="InterPro" id="IPR026039">
    <property type="entry name" value="YfgM"/>
</dbReference>
<accession>A0A3B0Z509</accession>
<dbReference type="PIRSF" id="PIRSF006170">
    <property type="entry name" value="YfgM"/>
    <property type="match status" value="1"/>
</dbReference>
<evidence type="ECO:0000256" key="1">
    <source>
        <dbReference type="ARBA" id="ARBA00004401"/>
    </source>
</evidence>
<dbReference type="GO" id="GO:0044877">
    <property type="term" value="F:protein-containing complex binding"/>
    <property type="evidence" value="ECO:0007669"/>
    <property type="project" value="InterPro"/>
</dbReference>
<sequence length="216" mass="23935">MDDNLSEKEQIEQLKKWWKENGSSLITGLLLGVSLLFGSKTWMNWQDTQKQNASNIYAQMQSALKQNDTGAARTQAGELISNYSKSGYAPLAALVLAKLAMQEDETGAAQSQLEWALDHAKTPQLAHIARSRLIRVLIDEKKYTQAEALLSGVTDGGEYRYIYTELQGDLAFAQGEMKRAASAYRDALAVLPERAPNAAYLQVKYENITGVEAETQ</sequence>
<evidence type="ECO:0000256" key="4">
    <source>
        <dbReference type="ARBA" id="ARBA00022989"/>
    </source>
</evidence>
<dbReference type="EMBL" id="UOFN01000059">
    <property type="protein sequence ID" value="VAW76394.1"/>
    <property type="molecule type" value="Genomic_DNA"/>
</dbReference>
<dbReference type="AlphaFoldDB" id="A0A3B0Z509"/>
<reference evidence="10" key="1">
    <citation type="submission" date="2018-06" db="EMBL/GenBank/DDBJ databases">
        <authorList>
            <person name="Zhirakovskaya E."/>
        </authorList>
    </citation>
    <scope>NUCLEOTIDE SEQUENCE</scope>
</reference>
<evidence type="ECO:0000256" key="3">
    <source>
        <dbReference type="ARBA" id="ARBA00022692"/>
    </source>
</evidence>
<feature type="domain" description="Ancillary SecYEG translocon subunit/Cell division coordinator CpoB TPR" evidence="9">
    <location>
        <begin position="15"/>
        <end position="209"/>
    </location>
</feature>
<organism evidence="10">
    <name type="scientific">hydrothermal vent metagenome</name>
    <dbReference type="NCBI Taxonomy" id="652676"/>
    <lineage>
        <taxon>unclassified sequences</taxon>
        <taxon>metagenomes</taxon>
        <taxon>ecological metagenomes</taxon>
    </lineage>
</organism>
<dbReference type="Pfam" id="PF09976">
    <property type="entry name" value="TPR_21"/>
    <property type="match status" value="1"/>
</dbReference>
<evidence type="ECO:0000256" key="7">
    <source>
        <dbReference type="ARBA" id="ARBA00024197"/>
    </source>
</evidence>
<name>A0A3B0Z509_9ZZZZ</name>
<protein>
    <recommendedName>
        <fullName evidence="8">Ancillary SecYEG translocon subunit</fullName>
    </recommendedName>
</protein>
<evidence type="ECO:0000256" key="2">
    <source>
        <dbReference type="ARBA" id="ARBA00022475"/>
    </source>
</evidence>
<comment type="subcellular location">
    <subcellularLocation>
        <location evidence="1">Cell membrane</location>
        <topology evidence="1">Single-pass type II membrane protein</topology>
    </subcellularLocation>
</comment>
<evidence type="ECO:0000313" key="10">
    <source>
        <dbReference type="EMBL" id="VAW76394.1"/>
    </source>
</evidence>
<dbReference type="SUPFAM" id="SSF48452">
    <property type="entry name" value="TPR-like"/>
    <property type="match status" value="1"/>
</dbReference>
<gene>
    <name evidence="10" type="ORF">MNBD_GAMMA15-1702</name>
</gene>
<dbReference type="PANTHER" id="PTHR38035">
    <property type="entry name" value="UPF0070 PROTEIN YFGM"/>
    <property type="match status" value="1"/>
</dbReference>
<keyword evidence="2" id="KW-1003">Cell membrane</keyword>
<evidence type="ECO:0000256" key="5">
    <source>
        <dbReference type="ARBA" id="ARBA00023136"/>
    </source>
</evidence>
<evidence type="ECO:0000256" key="6">
    <source>
        <dbReference type="ARBA" id="ARBA00023186"/>
    </source>
</evidence>
<dbReference type="GO" id="GO:0005886">
    <property type="term" value="C:plasma membrane"/>
    <property type="evidence" value="ECO:0007669"/>
    <property type="project" value="UniProtKB-SubCell"/>
</dbReference>
<keyword evidence="6" id="KW-0143">Chaperone</keyword>
<dbReference type="InterPro" id="IPR011990">
    <property type="entry name" value="TPR-like_helical_dom_sf"/>
</dbReference>
<dbReference type="PANTHER" id="PTHR38035:SF1">
    <property type="entry name" value="ANCILLARY SECYEG TRANSLOCON SUBUNIT"/>
    <property type="match status" value="1"/>
</dbReference>